<comment type="similarity">
    <text evidence="2">Belongs to the alkylbase DNA glycosidase AlkA family.</text>
</comment>
<dbReference type="Pfam" id="PF00730">
    <property type="entry name" value="HhH-GPD"/>
    <property type="match status" value="1"/>
</dbReference>
<protein>
    <recommendedName>
        <fullName evidence="3">DNA-3-methyladenine glycosylase II</fullName>
        <ecNumber evidence="3">3.2.2.21</ecNumber>
    </recommendedName>
</protein>
<comment type="catalytic activity">
    <reaction evidence="1">
        <text>Hydrolysis of alkylated DNA, releasing 3-methyladenine, 3-methylguanine, 7-methylguanine and 7-methyladenine.</text>
        <dbReference type="EC" id="3.2.2.21"/>
    </reaction>
</comment>
<proteinExistence type="inferred from homology"/>
<dbReference type="PANTHER" id="PTHR43003:SF5">
    <property type="entry name" value="DNA-3-METHYLADENINE GLYCOSYLASE"/>
    <property type="match status" value="1"/>
</dbReference>
<evidence type="ECO:0000256" key="5">
    <source>
        <dbReference type="ARBA" id="ARBA00023204"/>
    </source>
</evidence>
<comment type="caution">
    <text evidence="7">The sequence shown here is derived from an EMBL/GenBank/DDBJ whole genome shotgun (WGS) entry which is preliminary data.</text>
</comment>
<dbReference type="EMBL" id="MWQO01000028">
    <property type="protein sequence ID" value="THD10443.1"/>
    <property type="molecule type" value="Genomic_DNA"/>
</dbReference>
<evidence type="ECO:0000313" key="7">
    <source>
        <dbReference type="EMBL" id="THD10443.1"/>
    </source>
</evidence>
<dbReference type="GO" id="GO:0032993">
    <property type="term" value="C:protein-DNA complex"/>
    <property type="evidence" value="ECO:0007669"/>
    <property type="project" value="TreeGrafter"/>
</dbReference>
<dbReference type="SUPFAM" id="SSF48150">
    <property type="entry name" value="DNA-glycosylase"/>
    <property type="match status" value="1"/>
</dbReference>
<evidence type="ECO:0000256" key="2">
    <source>
        <dbReference type="ARBA" id="ARBA00010817"/>
    </source>
</evidence>
<dbReference type="GO" id="GO:0006307">
    <property type="term" value="P:DNA alkylation repair"/>
    <property type="evidence" value="ECO:0007669"/>
    <property type="project" value="TreeGrafter"/>
</dbReference>
<dbReference type="SMART" id="SM00478">
    <property type="entry name" value="ENDO3c"/>
    <property type="match status" value="1"/>
</dbReference>
<evidence type="ECO:0000256" key="4">
    <source>
        <dbReference type="ARBA" id="ARBA00022763"/>
    </source>
</evidence>
<keyword evidence="8" id="KW-1185">Reference proteome</keyword>
<dbReference type="STRING" id="993689.GCA_002077135_01878"/>
<dbReference type="InterPro" id="IPR051912">
    <property type="entry name" value="Alkylbase_DNA_Glycosylase/TA"/>
</dbReference>
<name>A0A4S3KNB8_9GAMM</name>
<reference evidence="7 8" key="1">
    <citation type="submission" date="2017-02" db="EMBL/GenBank/DDBJ databases">
        <title>Whole genome sequencing of Metallibacterium scheffleri DSM 24874 (T).</title>
        <authorList>
            <person name="Kumar S."/>
            <person name="Patil P."/>
            <person name="Patil P.B."/>
        </authorList>
    </citation>
    <scope>NUCLEOTIDE SEQUENCE [LARGE SCALE GENOMIC DNA]</scope>
    <source>
        <strain evidence="7 8">DSM 24874</strain>
    </source>
</reference>
<evidence type="ECO:0000259" key="6">
    <source>
        <dbReference type="SMART" id="SM00478"/>
    </source>
</evidence>
<dbReference type="Proteomes" id="UP000307749">
    <property type="component" value="Unassembled WGS sequence"/>
</dbReference>
<evidence type="ECO:0000313" key="8">
    <source>
        <dbReference type="Proteomes" id="UP000307749"/>
    </source>
</evidence>
<evidence type="ECO:0000256" key="1">
    <source>
        <dbReference type="ARBA" id="ARBA00000086"/>
    </source>
</evidence>
<keyword evidence="5" id="KW-0234">DNA repair</keyword>
<feature type="domain" description="HhH-GPD" evidence="6">
    <location>
        <begin position="54"/>
        <end position="209"/>
    </location>
</feature>
<dbReference type="InterPro" id="IPR011257">
    <property type="entry name" value="DNA_glycosylase"/>
</dbReference>
<dbReference type="GO" id="GO:0043916">
    <property type="term" value="F:DNA-7-methylguanine glycosylase activity"/>
    <property type="evidence" value="ECO:0007669"/>
    <property type="project" value="TreeGrafter"/>
</dbReference>
<dbReference type="FunFam" id="1.10.340.30:FF:000004">
    <property type="entry name" value="DNA-3-methyladenine glycosylase II"/>
    <property type="match status" value="1"/>
</dbReference>
<dbReference type="RefSeq" id="WP_081129900.1">
    <property type="nucleotide sequence ID" value="NZ_DAHXOC010000005.1"/>
</dbReference>
<evidence type="ECO:0000256" key="3">
    <source>
        <dbReference type="ARBA" id="ARBA00012000"/>
    </source>
</evidence>
<gene>
    <name evidence="7" type="ORF">B1806_08615</name>
</gene>
<keyword evidence="4" id="KW-0227">DNA damage</keyword>
<dbReference type="GO" id="GO:0008725">
    <property type="term" value="F:DNA-3-methyladenine glycosylase activity"/>
    <property type="evidence" value="ECO:0007669"/>
    <property type="project" value="TreeGrafter"/>
</dbReference>
<dbReference type="EC" id="3.2.2.21" evidence="3"/>
<dbReference type="Gene3D" id="1.10.340.30">
    <property type="entry name" value="Hypothetical protein, domain 2"/>
    <property type="match status" value="1"/>
</dbReference>
<dbReference type="GO" id="GO:0006285">
    <property type="term" value="P:base-excision repair, AP site formation"/>
    <property type="evidence" value="ECO:0007669"/>
    <property type="project" value="TreeGrafter"/>
</dbReference>
<dbReference type="CDD" id="cd00056">
    <property type="entry name" value="ENDO3c"/>
    <property type="match status" value="1"/>
</dbReference>
<dbReference type="OrthoDB" id="9811249at2"/>
<dbReference type="InterPro" id="IPR003265">
    <property type="entry name" value="HhH-GPD_domain"/>
</dbReference>
<dbReference type="Gene3D" id="1.10.1670.40">
    <property type="match status" value="1"/>
</dbReference>
<dbReference type="GO" id="GO:0005737">
    <property type="term" value="C:cytoplasm"/>
    <property type="evidence" value="ECO:0007669"/>
    <property type="project" value="TreeGrafter"/>
</dbReference>
<dbReference type="AlphaFoldDB" id="A0A4S3KNB8"/>
<organism evidence="7 8">
    <name type="scientific">Metallibacterium scheffleri</name>
    <dbReference type="NCBI Taxonomy" id="993689"/>
    <lineage>
        <taxon>Bacteria</taxon>
        <taxon>Pseudomonadati</taxon>
        <taxon>Pseudomonadota</taxon>
        <taxon>Gammaproteobacteria</taxon>
        <taxon>Lysobacterales</taxon>
        <taxon>Rhodanobacteraceae</taxon>
        <taxon>Metallibacterium</taxon>
    </lineage>
</organism>
<sequence length="216" mass="23290">MTTRTPRGFDLALAHAHLRRSDARLARWMHRIGPLEFDFNARFHTVDALARSVLHQQLSGKAAATITARVVALMPRAQISAAGLQALPDAALRGAGVSGNKLAALRDLGARAQAGAIPGAAALERMSDADIIAALTPVRGIGRWTVEMLLMFRLGRPDVLPLDDLGVRQGAALVDELEMAPNARALAARGACWAPYRSLAGFYLWRVVEHARRDHA</sequence>
<dbReference type="GO" id="GO:0032131">
    <property type="term" value="F:alkylated DNA binding"/>
    <property type="evidence" value="ECO:0007669"/>
    <property type="project" value="TreeGrafter"/>
</dbReference>
<dbReference type="PANTHER" id="PTHR43003">
    <property type="entry name" value="DNA-3-METHYLADENINE GLYCOSYLASE"/>
    <property type="match status" value="1"/>
</dbReference>
<accession>A0A4S3KNB8</accession>